<evidence type="ECO:0000313" key="2">
    <source>
        <dbReference type="EMBL" id="KAH3780154.1"/>
    </source>
</evidence>
<accession>A0A9D4IPC1</accession>
<dbReference type="Proteomes" id="UP000828390">
    <property type="component" value="Unassembled WGS sequence"/>
</dbReference>
<proteinExistence type="predicted"/>
<keyword evidence="3" id="KW-1185">Reference proteome</keyword>
<sequence>MQNEELWLDLWANKDHVERYICSIYAFVDFEWDSAGNTVIVHLASGEQVAVF</sequence>
<reference evidence="2" key="1">
    <citation type="journal article" date="2019" name="bioRxiv">
        <title>The Genome of the Zebra Mussel, Dreissena polymorpha: A Resource for Invasive Species Research.</title>
        <authorList>
            <person name="McCartney M.A."/>
            <person name="Auch B."/>
            <person name="Kono T."/>
            <person name="Mallez S."/>
            <person name="Zhang Y."/>
            <person name="Obille A."/>
            <person name="Becker A."/>
            <person name="Abrahante J.E."/>
            <person name="Garbe J."/>
            <person name="Badalamenti J.P."/>
            <person name="Herman A."/>
            <person name="Mangelson H."/>
            <person name="Liachko I."/>
            <person name="Sullivan S."/>
            <person name="Sone E.D."/>
            <person name="Koren S."/>
            <person name="Silverstein K.A.T."/>
            <person name="Beckman K.B."/>
            <person name="Gohl D.M."/>
        </authorList>
    </citation>
    <scope>NUCLEOTIDE SEQUENCE</scope>
    <source>
        <strain evidence="2">Duluth1</strain>
        <tissue evidence="2">Whole animal</tissue>
    </source>
</reference>
<organism evidence="2 3">
    <name type="scientific">Dreissena polymorpha</name>
    <name type="common">Zebra mussel</name>
    <name type="synonym">Mytilus polymorpha</name>
    <dbReference type="NCBI Taxonomy" id="45954"/>
    <lineage>
        <taxon>Eukaryota</taxon>
        <taxon>Metazoa</taxon>
        <taxon>Spiralia</taxon>
        <taxon>Lophotrochozoa</taxon>
        <taxon>Mollusca</taxon>
        <taxon>Bivalvia</taxon>
        <taxon>Autobranchia</taxon>
        <taxon>Heteroconchia</taxon>
        <taxon>Euheterodonta</taxon>
        <taxon>Imparidentia</taxon>
        <taxon>Neoheterodontei</taxon>
        <taxon>Myida</taxon>
        <taxon>Dreissenoidea</taxon>
        <taxon>Dreissenidae</taxon>
        <taxon>Dreissena</taxon>
    </lineage>
</organism>
<reference evidence="2" key="2">
    <citation type="submission" date="2020-11" db="EMBL/GenBank/DDBJ databases">
        <authorList>
            <person name="McCartney M.A."/>
            <person name="Auch B."/>
            <person name="Kono T."/>
            <person name="Mallez S."/>
            <person name="Becker A."/>
            <person name="Gohl D.M."/>
            <person name="Silverstein K.A.T."/>
            <person name="Koren S."/>
            <person name="Bechman K.B."/>
            <person name="Herman A."/>
            <person name="Abrahante J.E."/>
            <person name="Garbe J."/>
        </authorList>
    </citation>
    <scope>NUCLEOTIDE SEQUENCE</scope>
    <source>
        <strain evidence="2">Duluth1</strain>
        <tissue evidence="2">Whole animal</tissue>
    </source>
</reference>
<comment type="caution">
    <text evidence="2">The sequence shown here is derived from an EMBL/GenBank/DDBJ whole genome shotgun (WGS) entry which is preliminary data.</text>
</comment>
<evidence type="ECO:0000313" key="3">
    <source>
        <dbReference type="Proteomes" id="UP000828390"/>
    </source>
</evidence>
<evidence type="ECO:0000259" key="1">
    <source>
        <dbReference type="PROSITE" id="PS50871"/>
    </source>
</evidence>
<name>A0A9D4IPC1_DREPO</name>
<feature type="domain" description="C1q" evidence="1">
    <location>
        <begin position="1"/>
        <end position="52"/>
    </location>
</feature>
<gene>
    <name evidence="2" type="ORF">DPMN_157964</name>
</gene>
<protein>
    <recommendedName>
        <fullName evidence="1">C1q domain-containing protein</fullName>
    </recommendedName>
</protein>
<dbReference type="AlphaFoldDB" id="A0A9D4IPC1"/>
<dbReference type="PROSITE" id="PS50871">
    <property type="entry name" value="C1Q"/>
    <property type="match status" value="1"/>
</dbReference>
<dbReference type="InterPro" id="IPR001073">
    <property type="entry name" value="C1q_dom"/>
</dbReference>
<dbReference type="EMBL" id="JAIWYP010000008">
    <property type="protein sequence ID" value="KAH3780154.1"/>
    <property type="molecule type" value="Genomic_DNA"/>
</dbReference>